<comment type="caution">
    <text evidence="18">The sequence shown here is derived from an EMBL/GenBank/DDBJ whole genome shotgun (WGS) entry which is preliminary data.</text>
</comment>
<protein>
    <recommendedName>
        <fullName evidence="7">Bifunctional chorismate mutase/prephenate dehydratase</fullName>
        <ecNumber evidence="6">4.2.1.51</ecNumber>
        <ecNumber evidence="5">5.4.99.5</ecNumber>
    </recommendedName>
    <alternativeName>
        <fullName evidence="13">Chorismate mutase-prephenate dehydratase</fullName>
    </alternativeName>
    <alternativeName>
        <fullName evidence="12">p-protein</fullName>
    </alternativeName>
</protein>
<dbReference type="Gene3D" id="3.40.190.10">
    <property type="entry name" value="Periplasmic binding protein-like II"/>
    <property type="match status" value="2"/>
</dbReference>
<evidence type="ECO:0000313" key="18">
    <source>
        <dbReference type="EMBL" id="HER95632.1"/>
    </source>
</evidence>
<dbReference type="AlphaFoldDB" id="A0A7V2F619"/>
<feature type="site" description="Essential for prephenate dehydratase activity" evidence="15">
    <location>
        <position position="181"/>
    </location>
</feature>
<dbReference type="InterPro" id="IPR008242">
    <property type="entry name" value="Chor_mutase/pphenate_deHydtase"/>
</dbReference>
<sequence>METAVQKYTVAFQGELGAFSEEAILAYFGEAQADPVPLPTFEAVFEALERGEVDRAMIPIENSLFGSVHVNYDLLRTHEVTIIGELQLRIRHHLLGLPGSRLSQIRRVYSHPQALGQCQTYLRTQLRHAEIIPAYDTAGAARMVAEKGDPEAAAIAGARAAAKYGLKILASGIESHPQNYTRFLLLARPQVKPPNGDPKTMKTSIVFALRENVPGALFKSLAVFALRDLDLYKIESRPLIGMPGSYLFYLDVAGSIHDAALQRALDHLAEVAAFVRLLGSYPRGERVD</sequence>
<dbReference type="NCBIfam" id="NF008865">
    <property type="entry name" value="PRK11898.1"/>
    <property type="match status" value="1"/>
</dbReference>
<dbReference type="GO" id="GO:0004664">
    <property type="term" value="F:prephenate dehydratase activity"/>
    <property type="evidence" value="ECO:0007669"/>
    <property type="project" value="UniProtKB-EC"/>
</dbReference>
<evidence type="ECO:0000256" key="11">
    <source>
        <dbReference type="ARBA" id="ARBA00023239"/>
    </source>
</evidence>
<evidence type="ECO:0000256" key="9">
    <source>
        <dbReference type="ARBA" id="ARBA00023141"/>
    </source>
</evidence>
<keyword evidence="8" id="KW-0028">Amino-acid biosynthesis</keyword>
<feature type="domain" description="Prephenate dehydratase" evidence="16">
    <location>
        <begin position="9"/>
        <end position="188"/>
    </location>
</feature>
<keyword evidence="11 18" id="KW-0456">Lyase</keyword>
<dbReference type="EC" id="4.2.1.51" evidence="6"/>
<dbReference type="PIRSF" id="PIRSF001500">
    <property type="entry name" value="Chor_mut_pdt_Ppr"/>
    <property type="match status" value="1"/>
</dbReference>
<accession>A0A7V2F619</accession>
<dbReference type="PROSITE" id="PS51171">
    <property type="entry name" value="PREPHENATE_DEHYDR_3"/>
    <property type="match status" value="1"/>
</dbReference>
<dbReference type="SUPFAM" id="SSF53850">
    <property type="entry name" value="Periplasmic binding protein-like II"/>
    <property type="match status" value="1"/>
</dbReference>
<dbReference type="InterPro" id="IPR002912">
    <property type="entry name" value="ACT_dom"/>
</dbReference>
<comment type="pathway">
    <text evidence="4">Metabolic intermediate biosynthesis; prephenate biosynthesis; prephenate from chorismate: step 1/1.</text>
</comment>
<dbReference type="GO" id="GO:0009094">
    <property type="term" value="P:L-phenylalanine biosynthetic process"/>
    <property type="evidence" value="ECO:0007669"/>
    <property type="project" value="UniProtKB-UniPathway"/>
</dbReference>
<gene>
    <name evidence="18" type="primary">pheA</name>
    <name evidence="18" type="ORF">ENO59_03825</name>
</gene>
<dbReference type="Gene3D" id="3.30.70.260">
    <property type="match status" value="1"/>
</dbReference>
<evidence type="ECO:0000256" key="6">
    <source>
        <dbReference type="ARBA" id="ARBA00013147"/>
    </source>
</evidence>
<dbReference type="PANTHER" id="PTHR21022:SF19">
    <property type="entry name" value="PREPHENATE DEHYDRATASE-RELATED"/>
    <property type="match status" value="1"/>
</dbReference>
<dbReference type="Pfam" id="PF00800">
    <property type="entry name" value="PDT"/>
    <property type="match status" value="1"/>
</dbReference>
<comment type="function">
    <text evidence="2">Catalyzes the Claisen rearrangement of chorismate to prephenate and the decarboxylation/dehydration of prephenate to phenylpyruvate.</text>
</comment>
<organism evidence="18">
    <name type="scientific">Rhodothermus marinus</name>
    <name type="common">Rhodothermus obamensis</name>
    <dbReference type="NCBI Taxonomy" id="29549"/>
    <lineage>
        <taxon>Bacteria</taxon>
        <taxon>Pseudomonadati</taxon>
        <taxon>Rhodothermota</taxon>
        <taxon>Rhodothermia</taxon>
        <taxon>Rhodothermales</taxon>
        <taxon>Rhodothermaceae</taxon>
        <taxon>Rhodothermus</taxon>
    </lineage>
</organism>
<evidence type="ECO:0000256" key="5">
    <source>
        <dbReference type="ARBA" id="ARBA00012404"/>
    </source>
</evidence>
<proteinExistence type="predicted"/>
<dbReference type="CDD" id="cd13631">
    <property type="entry name" value="PBP2_Ct-PDT_like"/>
    <property type="match status" value="1"/>
</dbReference>
<evidence type="ECO:0000256" key="13">
    <source>
        <dbReference type="ARBA" id="ARBA00031520"/>
    </source>
</evidence>
<name>A0A7V2F619_RHOMR</name>
<evidence type="ECO:0000259" key="16">
    <source>
        <dbReference type="PROSITE" id="PS51171"/>
    </source>
</evidence>
<reference evidence="18" key="1">
    <citation type="journal article" date="2020" name="mSystems">
        <title>Genome- and Community-Level Interaction Insights into Carbon Utilization and Element Cycling Functions of Hydrothermarchaeota in Hydrothermal Sediment.</title>
        <authorList>
            <person name="Zhou Z."/>
            <person name="Liu Y."/>
            <person name="Xu W."/>
            <person name="Pan J."/>
            <person name="Luo Z.H."/>
            <person name="Li M."/>
        </authorList>
    </citation>
    <scope>NUCLEOTIDE SEQUENCE [LARGE SCALE GENOMIC DNA]</scope>
    <source>
        <strain evidence="18">SpSt-143</strain>
    </source>
</reference>
<evidence type="ECO:0000259" key="17">
    <source>
        <dbReference type="PROSITE" id="PS51671"/>
    </source>
</evidence>
<evidence type="ECO:0000256" key="14">
    <source>
        <dbReference type="ARBA" id="ARBA00047848"/>
    </source>
</evidence>
<evidence type="ECO:0000256" key="7">
    <source>
        <dbReference type="ARBA" id="ARBA00014401"/>
    </source>
</evidence>
<evidence type="ECO:0000256" key="4">
    <source>
        <dbReference type="ARBA" id="ARBA00004817"/>
    </source>
</evidence>
<dbReference type="PROSITE" id="PS51671">
    <property type="entry name" value="ACT"/>
    <property type="match status" value="1"/>
</dbReference>
<dbReference type="GO" id="GO:0004106">
    <property type="term" value="F:chorismate mutase activity"/>
    <property type="evidence" value="ECO:0007669"/>
    <property type="project" value="UniProtKB-EC"/>
</dbReference>
<dbReference type="EMBL" id="DSGB01000004">
    <property type="protein sequence ID" value="HER95632.1"/>
    <property type="molecule type" value="Genomic_DNA"/>
</dbReference>
<dbReference type="FunFam" id="3.40.190.10:FF:000034">
    <property type="entry name" value="Chorismate mutase/prephenate dehydratase"/>
    <property type="match status" value="1"/>
</dbReference>
<dbReference type="InterPro" id="IPR045865">
    <property type="entry name" value="ACT-like_dom_sf"/>
</dbReference>
<evidence type="ECO:0000256" key="15">
    <source>
        <dbReference type="PIRSR" id="PIRSR001500-2"/>
    </source>
</evidence>
<comment type="pathway">
    <text evidence="3">Amino-acid biosynthesis; L-phenylalanine biosynthesis; phenylpyruvate from prephenate: step 1/1.</text>
</comment>
<evidence type="ECO:0000256" key="12">
    <source>
        <dbReference type="ARBA" id="ARBA00031175"/>
    </source>
</evidence>
<keyword evidence="10" id="KW-0584">Phenylalanine biosynthesis</keyword>
<feature type="domain" description="ACT" evidence="17">
    <location>
        <begin position="205"/>
        <end position="282"/>
    </location>
</feature>
<dbReference type="UniPathway" id="UPA00121">
    <property type="reaction ID" value="UER00345"/>
</dbReference>
<dbReference type="SUPFAM" id="SSF55021">
    <property type="entry name" value="ACT-like"/>
    <property type="match status" value="1"/>
</dbReference>
<comment type="catalytic activity">
    <reaction evidence="1">
        <text>chorismate = prephenate</text>
        <dbReference type="Rhea" id="RHEA:13897"/>
        <dbReference type="ChEBI" id="CHEBI:29748"/>
        <dbReference type="ChEBI" id="CHEBI:29934"/>
        <dbReference type="EC" id="5.4.99.5"/>
    </reaction>
</comment>
<evidence type="ECO:0000256" key="3">
    <source>
        <dbReference type="ARBA" id="ARBA00004741"/>
    </source>
</evidence>
<dbReference type="PANTHER" id="PTHR21022">
    <property type="entry name" value="PREPHENATE DEHYDRATASE P PROTEIN"/>
    <property type="match status" value="1"/>
</dbReference>
<evidence type="ECO:0000256" key="2">
    <source>
        <dbReference type="ARBA" id="ARBA00002364"/>
    </source>
</evidence>
<dbReference type="CDD" id="cd04905">
    <property type="entry name" value="ACT_CM-PDT"/>
    <property type="match status" value="1"/>
</dbReference>
<comment type="catalytic activity">
    <reaction evidence="14">
        <text>prephenate + H(+) = 3-phenylpyruvate + CO2 + H2O</text>
        <dbReference type="Rhea" id="RHEA:21648"/>
        <dbReference type="ChEBI" id="CHEBI:15377"/>
        <dbReference type="ChEBI" id="CHEBI:15378"/>
        <dbReference type="ChEBI" id="CHEBI:16526"/>
        <dbReference type="ChEBI" id="CHEBI:18005"/>
        <dbReference type="ChEBI" id="CHEBI:29934"/>
        <dbReference type="EC" id="4.2.1.51"/>
    </reaction>
</comment>
<dbReference type="GO" id="GO:0005737">
    <property type="term" value="C:cytoplasm"/>
    <property type="evidence" value="ECO:0007669"/>
    <property type="project" value="TreeGrafter"/>
</dbReference>
<keyword evidence="9" id="KW-0057">Aromatic amino acid biosynthesis</keyword>
<dbReference type="EC" id="5.4.99.5" evidence="5"/>
<evidence type="ECO:0000256" key="8">
    <source>
        <dbReference type="ARBA" id="ARBA00022605"/>
    </source>
</evidence>
<evidence type="ECO:0000256" key="10">
    <source>
        <dbReference type="ARBA" id="ARBA00023222"/>
    </source>
</evidence>
<evidence type="ECO:0000256" key="1">
    <source>
        <dbReference type="ARBA" id="ARBA00000824"/>
    </source>
</evidence>
<dbReference type="InterPro" id="IPR001086">
    <property type="entry name" value="Preph_deHydtase"/>
</dbReference>